<dbReference type="EMBL" id="CP003236">
    <property type="protein sequence ID" value="AFK54207.1"/>
    <property type="molecule type" value="Genomic_DNA"/>
</dbReference>
<dbReference type="RefSeq" id="WP_014745884.1">
    <property type="nucleotide sequence ID" value="NC_017956.1"/>
</dbReference>
<gene>
    <name evidence="1" type="ordered locus">TMO_2369</name>
</gene>
<accession>I3TN69</accession>
<dbReference type="STRING" id="1110502.TMO_2369"/>
<organism evidence="1 2">
    <name type="scientific">Tistrella mobilis (strain KA081020-065)</name>
    <dbReference type="NCBI Taxonomy" id="1110502"/>
    <lineage>
        <taxon>Bacteria</taxon>
        <taxon>Pseudomonadati</taxon>
        <taxon>Pseudomonadota</taxon>
        <taxon>Alphaproteobacteria</taxon>
        <taxon>Geminicoccales</taxon>
        <taxon>Geminicoccaceae</taxon>
        <taxon>Tistrella</taxon>
    </lineage>
</organism>
<dbReference type="HOGENOM" id="CLU_1045608_0_0_5"/>
<reference evidence="1 2" key="1">
    <citation type="journal article" date="2012" name="J. Am. Chem. Soc.">
        <title>Bacterial biosynthesis and maturation of the didemnin anti-cancer agents.</title>
        <authorList>
            <person name="Xu Y."/>
            <person name="Kersten R.D."/>
            <person name="Nam S.J."/>
            <person name="Lu L."/>
            <person name="Al-Suwailem A.M."/>
            <person name="Zheng H."/>
            <person name="Fenical W."/>
            <person name="Dorrestein P.C."/>
            <person name="Moore B.S."/>
            <person name="Qian P.Y."/>
        </authorList>
    </citation>
    <scope>NUCLEOTIDE SEQUENCE [LARGE SCALE GENOMIC DNA]</scope>
    <source>
        <strain evidence="1 2">KA081020-065</strain>
    </source>
</reference>
<dbReference type="KEGG" id="tmo:TMO_2369"/>
<sequence>MIYSGQGRGTGMILDHRNWAPTASVTATAPVASELPLSHLLSEPVARPARVLATSFMLDFDLGEERPVGALAIAGATLAATDTWIWSCRMEPGGPIIWQTDPPEAGIHPAIGFGLSIPVLPSPVLAARYWSLSVSAPSRAALGYVDLGYLWIGAGSRPAWGASFGWRLTTEDLSRITTAERSGVEWVDRGRQRRRLEFDLILDDEERGGVLDRDFDVGQSGPVLCVPNPAGDWAREGLIGRISSADPLTKSYSSFSDRSYSIREML</sequence>
<dbReference type="Proteomes" id="UP000005258">
    <property type="component" value="Chromosome"/>
</dbReference>
<evidence type="ECO:0000313" key="1">
    <source>
        <dbReference type="EMBL" id="AFK54207.1"/>
    </source>
</evidence>
<protein>
    <submittedName>
        <fullName evidence="1">Uncharacterized protein</fullName>
    </submittedName>
</protein>
<name>I3TN69_TISMK</name>
<proteinExistence type="predicted"/>
<keyword evidence="2" id="KW-1185">Reference proteome</keyword>
<evidence type="ECO:0000313" key="2">
    <source>
        <dbReference type="Proteomes" id="UP000005258"/>
    </source>
</evidence>
<dbReference type="AlphaFoldDB" id="I3TN69"/>